<name>A0A4Q2E189_9AGAR</name>
<evidence type="ECO:0000256" key="1">
    <source>
        <dbReference type="SAM" id="Coils"/>
    </source>
</evidence>
<dbReference type="OrthoDB" id="3147752at2759"/>
<dbReference type="EMBL" id="SDEE01000002">
    <property type="protein sequence ID" value="RXW25672.1"/>
    <property type="molecule type" value="Genomic_DNA"/>
</dbReference>
<dbReference type="AlphaFoldDB" id="A0A4Q2E189"/>
<accession>A0A4Q2E189</accession>
<protein>
    <submittedName>
        <fullName evidence="2">Uncharacterized protein</fullName>
    </submittedName>
</protein>
<feature type="coiled-coil region" evidence="1">
    <location>
        <begin position="479"/>
        <end position="534"/>
    </location>
</feature>
<keyword evidence="1" id="KW-0175">Coiled coil</keyword>
<evidence type="ECO:0000313" key="3">
    <source>
        <dbReference type="Proteomes" id="UP000290288"/>
    </source>
</evidence>
<organism evidence="2 3">
    <name type="scientific">Candolleomyces aberdarensis</name>
    <dbReference type="NCBI Taxonomy" id="2316362"/>
    <lineage>
        <taxon>Eukaryota</taxon>
        <taxon>Fungi</taxon>
        <taxon>Dikarya</taxon>
        <taxon>Basidiomycota</taxon>
        <taxon>Agaricomycotina</taxon>
        <taxon>Agaricomycetes</taxon>
        <taxon>Agaricomycetidae</taxon>
        <taxon>Agaricales</taxon>
        <taxon>Agaricineae</taxon>
        <taxon>Psathyrellaceae</taxon>
        <taxon>Candolleomyces</taxon>
    </lineage>
</organism>
<evidence type="ECO:0000313" key="2">
    <source>
        <dbReference type="EMBL" id="RXW25672.1"/>
    </source>
</evidence>
<keyword evidence="3" id="KW-1185">Reference proteome</keyword>
<reference evidence="2 3" key="1">
    <citation type="submission" date="2019-01" db="EMBL/GenBank/DDBJ databases">
        <title>Draft genome sequence of Psathyrella aberdarensis IHI B618.</title>
        <authorList>
            <person name="Buettner E."/>
            <person name="Kellner H."/>
        </authorList>
    </citation>
    <scope>NUCLEOTIDE SEQUENCE [LARGE SCALE GENOMIC DNA]</scope>
    <source>
        <strain evidence="2 3">IHI B618</strain>
    </source>
</reference>
<proteinExistence type="predicted"/>
<feature type="coiled-coil region" evidence="1">
    <location>
        <begin position="90"/>
        <end position="131"/>
    </location>
</feature>
<feature type="coiled-coil region" evidence="1">
    <location>
        <begin position="582"/>
        <end position="609"/>
    </location>
</feature>
<sequence>MASDYIAEPGAGPYIPWQSRSNETTLLEGDEEVEGPFGGHNAGTEAANARLRWSLIISQQETKLWREQAEKTRTEYISFKSNAEGVQIELEYTQGRLDQAQSRLKQHEELVEELRAEIEHKEKSRKEEAEALLRKYTRCKLDSGNSQKKLEFAQRELERIKGVYKKQGDDLRTEVAKLSFDRDFSIAKQLDKELNLPNLKLGIPKNTADTVGDLDFSTAKIQFVDVLNEELRTVREELLLLKEQLWDTQEKLPEVQRRKLSVRALLATQAGTSSFADVVQKVNALNEEISEAAAFLSKVLVREFMEPDAEEIAKEATYEEASYVLNSDVLANALAAESVNQSLRRAEDNINPLLVQIVMQIALTTWCHHFGCKWTSRRRTESDSNGKAREANKSSAWDLWSQDDNDRFITELYETICSHENQAVAGHWRSVAKAHLPFSTNDWEDSLMSSIFSVMKAAGWAIPPGEYVDHLPKRLALIIKLLIELRKAMEATISQLRRDLRESELREKVYQEEAEETRLRLAKSMAEARILKRELESNRDSGPREVKEAARCWHCTRPTSGPASKRELKEVELSTPLLPGLASELEGELKDMQQELREARQRLRDAEQTLGDAVNWADSMREKEIEGSNMFLDQGRMRLPEADVVQTVKAVNESIFEMARHLAGIIVYDPLHLEGAKKEEFFGRTEFTAAYQRASILGEDLADGLVYKWIHRREREGINPWLVRTVMQFALTHWCVDIWSMDWQRAAREFNGEVASQDSEDQHTVFSNPIDGIARQKDHHSFIADLYETICIHGTPDLPLIILTCYSVSSSDREP</sequence>
<dbReference type="Proteomes" id="UP000290288">
    <property type="component" value="Unassembled WGS sequence"/>
</dbReference>
<comment type="caution">
    <text evidence="2">The sequence shown here is derived from an EMBL/GenBank/DDBJ whole genome shotgun (WGS) entry which is preliminary data.</text>
</comment>
<gene>
    <name evidence="2" type="ORF">EST38_g192</name>
</gene>